<evidence type="ECO:0000256" key="3">
    <source>
        <dbReference type="SAM" id="SignalP"/>
    </source>
</evidence>
<feature type="chain" id="PRO_5019553185" evidence="3">
    <location>
        <begin position="27"/>
        <end position="383"/>
    </location>
</feature>
<dbReference type="Pfam" id="PF25967">
    <property type="entry name" value="RND-MFP_C"/>
    <property type="match status" value="1"/>
</dbReference>
<evidence type="ECO:0000313" key="8">
    <source>
        <dbReference type="EMBL" id="RJG49111.1"/>
    </source>
</evidence>
<dbReference type="Pfam" id="PF25917">
    <property type="entry name" value="BSH_RND"/>
    <property type="match status" value="1"/>
</dbReference>
<feature type="domain" description="Multidrug resistance protein MdtA-like alpha-helical hairpin" evidence="4">
    <location>
        <begin position="102"/>
        <end position="170"/>
    </location>
</feature>
<accession>A0A418YGX4</accession>
<feature type="domain" description="Multidrug resistance protein MdtA-like C-terminal permuted SH3" evidence="7">
    <location>
        <begin position="300"/>
        <end position="361"/>
    </location>
</feature>
<evidence type="ECO:0000259" key="7">
    <source>
        <dbReference type="Pfam" id="PF25967"/>
    </source>
</evidence>
<dbReference type="Gene3D" id="2.40.30.170">
    <property type="match status" value="1"/>
</dbReference>
<dbReference type="Gene3D" id="2.40.50.100">
    <property type="match status" value="1"/>
</dbReference>
<dbReference type="OrthoDB" id="9800613at2"/>
<dbReference type="AlphaFoldDB" id="A0A418YGX4"/>
<dbReference type="InterPro" id="IPR058627">
    <property type="entry name" value="MdtA-like_C"/>
</dbReference>
<evidence type="ECO:0000313" key="9">
    <source>
        <dbReference type="Proteomes" id="UP000283255"/>
    </source>
</evidence>
<dbReference type="GO" id="GO:0022857">
    <property type="term" value="F:transmembrane transporter activity"/>
    <property type="evidence" value="ECO:0007669"/>
    <property type="project" value="InterPro"/>
</dbReference>
<evidence type="ECO:0000259" key="4">
    <source>
        <dbReference type="Pfam" id="PF25876"/>
    </source>
</evidence>
<dbReference type="SUPFAM" id="SSF111369">
    <property type="entry name" value="HlyD-like secretion proteins"/>
    <property type="match status" value="1"/>
</dbReference>
<evidence type="ECO:0000259" key="6">
    <source>
        <dbReference type="Pfam" id="PF25944"/>
    </source>
</evidence>
<gene>
    <name evidence="8" type="ORF">D1Z90_07025</name>
</gene>
<evidence type="ECO:0000256" key="1">
    <source>
        <dbReference type="ARBA" id="ARBA00004519"/>
    </source>
</evidence>
<evidence type="ECO:0000256" key="2">
    <source>
        <dbReference type="ARBA" id="ARBA00009477"/>
    </source>
</evidence>
<reference evidence="8 9" key="2">
    <citation type="submission" date="2019-01" db="EMBL/GenBank/DDBJ databases">
        <title>Motilimonas pumilus sp. nov., isolated from the gut of sea cucumber (Apostichopus japonicus).</title>
        <authorList>
            <person name="Wang F.-Q."/>
            <person name="Ren L.-H."/>
            <person name="Lin Y.-W."/>
            <person name="Sun G.-H."/>
            <person name="Du Z.-J."/>
            <person name="Zhao J.-X."/>
            <person name="Liu X.-J."/>
            <person name="Liu L.-J."/>
        </authorList>
    </citation>
    <scope>NUCLEOTIDE SEQUENCE [LARGE SCALE GENOMIC DNA]</scope>
    <source>
        <strain evidence="8 9">PLHSC7-2</strain>
    </source>
</reference>
<dbReference type="InterPro" id="IPR058624">
    <property type="entry name" value="MdtA-like_HH"/>
</dbReference>
<dbReference type="EMBL" id="QZCH01000005">
    <property type="protein sequence ID" value="RJG49111.1"/>
    <property type="molecule type" value="Genomic_DNA"/>
</dbReference>
<feature type="domain" description="Multidrug resistance protein MdtA-like barrel-sandwich hybrid" evidence="5">
    <location>
        <begin position="62"/>
        <end position="200"/>
    </location>
</feature>
<dbReference type="GO" id="GO:0005886">
    <property type="term" value="C:plasma membrane"/>
    <property type="evidence" value="ECO:0007669"/>
    <property type="project" value="UniProtKB-SubCell"/>
</dbReference>
<name>A0A418YGX4_9GAMM</name>
<dbReference type="PANTHER" id="PTHR30158">
    <property type="entry name" value="ACRA/E-RELATED COMPONENT OF DRUG EFFLUX TRANSPORTER"/>
    <property type="match status" value="1"/>
</dbReference>
<feature type="domain" description="Multidrug resistance protein MdtA-like beta-barrel" evidence="6">
    <location>
        <begin position="206"/>
        <end position="294"/>
    </location>
</feature>
<sequence>MPSILCRAAICTLAMFAISACSKEKAASFEAPPPAVIVATVKKESVKPFVEFVGRTQATEDVIIKARVKGNLLSRLFAEGNNIKAGDLLFEIDPAPYQSVVNQRKAAMAQAQATYDIAVIKWQRSSKLHKAGTISEMDFDVVVSNKISAEAAVEAAKASLEAAELDLSYTRIVAPIDGRVSRSLVSVGALISPDSTELATLVQLDPIWVNFQASEKQMVETQRGVEQNTMQQISPDDLIMRVRLADGEYYGETGTIDFVDNRIDQSTGTLSVRAVFPNPNSMLLPGQYVTVNMTSPQDSQALLVPQSSVQEDQQGKFLLVVNDQQEVEKRVVTMGLRFGINWSVKKGLEEGDKVIVEGLQKVRPGIKVNIQEQTTKAFDTPKA</sequence>
<comment type="subcellular location">
    <subcellularLocation>
        <location evidence="1">Cell inner membrane</location>
        <topology evidence="1">Lipid-anchor</topology>
    </subcellularLocation>
</comment>
<dbReference type="InterPro" id="IPR006143">
    <property type="entry name" value="RND_pump_MFP"/>
</dbReference>
<organism evidence="8 9">
    <name type="scientific">Motilimonas pumila</name>
    <dbReference type="NCBI Taxonomy" id="2303987"/>
    <lineage>
        <taxon>Bacteria</taxon>
        <taxon>Pseudomonadati</taxon>
        <taxon>Pseudomonadota</taxon>
        <taxon>Gammaproteobacteria</taxon>
        <taxon>Alteromonadales</taxon>
        <taxon>Alteromonadales genera incertae sedis</taxon>
        <taxon>Motilimonas</taxon>
    </lineage>
</organism>
<dbReference type="InterPro" id="IPR058625">
    <property type="entry name" value="MdtA-like_BSH"/>
</dbReference>
<protein>
    <submittedName>
        <fullName evidence="8">Efflux RND transporter periplasmic adaptor subunit</fullName>
    </submittedName>
</protein>
<dbReference type="Pfam" id="PF25876">
    <property type="entry name" value="HH_MFP_RND"/>
    <property type="match status" value="1"/>
</dbReference>
<dbReference type="Pfam" id="PF25944">
    <property type="entry name" value="Beta-barrel_RND"/>
    <property type="match status" value="1"/>
</dbReference>
<dbReference type="RefSeq" id="WP_119910042.1">
    <property type="nucleotide sequence ID" value="NZ_QZCH01000005.1"/>
</dbReference>
<proteinExistence type="inferred from homology"/>
<dbReference type="GO" id="GO:0046677">
    <property type="term" value="P:response to antibiotic"/>
    <property type="evidence" value="ECO:0007669"/>
    <property type="project" value="TreeGrafter"/>
</dbReference>
<dbReference type="Gene3D" id="2.40.420.20">
    <property type="match status" value="1"/>
</dbReference>
<feature type="signal peptide" evidence="3">
    <location>
        <begin position="1"/>
        <end position="26"/>
    </location>
</feature>
<dbReference type="FunFam" id="2.40.420.20:FF:000001">
    <property type="entry name" value="Efflux RND transporter periplasmic adaptor subunit"/>
    <property type="match status" value="1"/>
</dbReference>
<comment type="caution">
    <text evidence="8">The sequence shown here is derived from an EMBL/GenBank/DDBJ whole genome shotgun (WGS) entry which is preliminary data.</text>
</comment>
<dbReference type="InterPro" id="IPR058626">
    <property type="entry name" value="MdtA-like_b-barrel"/>
</dbReference>
<dbReference type="Gene3D" id="1.10.287.470">
    <property type="entry name" value="Helix hairpin bin"/>
    <property type="match status" value="1"/>
</dbReference>
<dbReference type="NCBIfam" id="TIGR01730">
    <property type="entry name" value="RND_mfp"/>
    <property type="match status" value="1"/>
</dbReference>
<comment type="similarity">
    <text evidence="2">Belongs to the membrane fusion protein (MFP) (TC 8.A.1) family.</text>
</comment>
<dbReference type="Proteomes" id="UP000283255">
    <property type="component" value="Unassembled WGS sequence"/>
</dbReference>
<keyword evidence="9" id="KW-1185">Reference proteome</keyword>
<reference evidence="8 9" key="1">
    <citation type="submission" date="2018-09" db="EMBL/GenBank/DDBJ databases">
        <authorList>
            <person name="Wang F."/>
        </authorList>
    </citation>
    <scope>NUCLEOTIDE SEQUENCE [LARGE SCALE GENOMIC DNA]</scope>
    <source>
        <strain evidence="8 9">PLHSC7-2</strain>
    </source>
</reference>
<evidence type="ECO:0000259" key="5">
    <source>
        <dbReference type="Pfam" id="PF25917"/>
    </source>
</evidence>
<keyword evidence="3" id="KW-0732">Signal</keyword>
<dbReference type="PROSITE" id="PS51257">
    <property type="entry name" value="PROKAR_LIPOPROTEIN"/>
    <property type="match status" value="1"/>
</dbReference>